<keyword evidence="4" id="KW-1185">Reference proteome</keyword>
<proteinExistence type="predicted"/>
<dbReference type="EMBL" id="FWFY01000007">
    <property type="protein sequence ID" value="SLN52183.1"/>
    <property type="molecule type" value="Genomic_DNA"/>
</dbReference>
<reference evidence="2 3" key="1">
    <citation type="submission" date="2017-03" db="EMBL/GenBank/DDBJ databases">
        <authorList>
            <person name="Afonso C.L."/>
            <person name="Miller P.J."/>
            <person name="Scott M.A."/>
            <person name="Spackman E."/>
            <person name="Goraichik I."/>
            <person name="Dimitrov K.M."/>
            <person name="Suarez D.L."/>
            <person name="Swayne D.E."/>
        </authorList>
    </citation>
    <scope>NUCLEOTIDE SEQUENCE [LARGE SCALE GENOMIC DNA]</scope>
    <source>
        <strain evidence="2 3">CECT 8367</strain>
    </source>
</reference>
<evidence type="ECO:0000313" key="3">
    <source>
        <dbReference type="Proteomes" id="UP000193495"/>
    </source>
</evidence>
<dbReference type="OrthoDB" id="7876666at2"/>
<dbReference type="AlphaFoldDB" id="A0A1X6ZIL5"/>
<name>A0A1X6ZIL5_9RHOB</name>
<evidence type="ECO:0000313" key="4">
    <source>
        <dbReference type="Proteomes" id="UP000240624"/>
    </source>
</evidence>
<organism evidence="2 3">
    <name type="scientific">Limimaricola soesokkakensis</name>
    <dbReference type="NCBI Taxonomy" id="1343159"/>
    <lineage>
        <taxon>Bacteria</taxon>
        <taxon>Pseudomonadati</taxon>
        <taxon>Pseudomonadota</taxon>
        <taxon>Alphaproteobacteria</taxon>
        <taxon>Rhodobacterales</taxon>
        <taxon>Paracoccaceae</taxon>
        <taxon>Limimaricola</taxon>
    </lineage>
</organism>
<evidence type="ECO:0000313" key="2">
    <source>
        <dbReference type="EMBL" id="SLN52183.1"/>
    </source>
</evidence>
<dbReference type="RefSeq" id="WP_085896725.1">
    <property type="nucleotide sequence ID" value="NZ_FWFY01000007.1"/>
</dbReference>
<evidence type="ECO:0000313" key="1">
    <source>
        <dbReference type="EMBL" id="PSK84838.1"/>
    </source>
</evidence>
<sequence length="129" mass="13560">MTVDTGSSLARIEMLDAGEVAARLGRWVPLGASLARSWAEAGRIVGVTQGARRLYPACQFDAVGLPLPVMRDLILVLRPGMSDAAILCWLGTDCPALQEARPAELLPVRPDAVLDAARLMATGRAPAAA</sequence>
<accession>A0A1X6ZIL5</accession>
<dbReference type="EMBL" id="PYGB01000008">
    <property type="protein sequence ID" value="PSK84838.1"/>
    <property type="molecule type" value="Genomic_DNA"/>
</dbReference>
<evidence type="ECO:0008006" key="5">
    <source>
        <dbReference type="Google" id="ProtNLM"/>
    </source>
</evidence>
<reference evidence="1 4" key="2">
    <citation type="submission" date="2018-03" db="EMBL/GenBank/DDBJ databases">
        <title>Genomic Encyclopedia of Archaeal and Bacterial Type Strains, Phase II (KMG-II): from individual species to whole genera.</title>
        <authorList>
            <person name="Goeker M."/>
        </authorList>
    </citation>
    <scope>NUCLEOTIDE SEQUENCE [LARGE SCALE GENOMIC DNA]</scope>
    <source>
        <strain evidence="1 4">DSM 29956</strain>
    </source>
</reference>
<dbReference type="Proteomes" id="UP000240624">
    <property type="component" value="Unassembled WGS sequence"/>
</dbReference>
<protein>
    <recommendedName>
        <fullName evidence="5">Antitoxin Xre/MbcA/ParS-like toxin-binding domain-containing protein</fullName>
    </recommendedName>
</protein>
<dbReference type="Proteomes" id="UP000193495">
    <property type="component" value="Unassembled WGS sequence"/>
</dbReference>
<gene>
    <name evidence="1" type="ORF">CLV79_1084</name>
    <name evidence="2" type="ORF">LOS8367_02385</name>
</gene>